<feature type="signal peptide" evidence="2">
    <location>
        <begin position="1"/>
        <end position="26"/>
    </location>
</feature>
<dbReference type="EMBL" id="SMKX01000239">
    <property type="protein sequence ID" value="TDD44392.1"/>
    <property type="molecule type" value="Genomic_DNA"/>
</dbReference>
<comment type="caution">
    <text evidence="3">The sequence shown here is derived from an EMBL/GenBank/DDBJ whole genome shotgun (WGS) entry which is preliminary data.</text>
</comment>
<accession>A0A4R4YLP9</accession>
<dbReference type="AlphaFoldDB" id="A0A4R4YLP9"/>
<dbReference type="PANTHER" id="PTHR30006:SF2">
    <property type="entry name" value="ABC TRANSPORTER SUBSTRATE-BINDING PROTEIN"/>
    <property type="match status" value="1"/>
</dbReference>
<sequence>MKRRTILKYGAAGLTAFAFNQVSASAASGDDPVLQRLYRDALTEGGGLVVWAGGSVPNQEDRTRQAFMTAFPGIDTTIKVRYSTEHSALIDRQLALGGLEPDVVQLQTLYDFDHWKSQNALLQYRPPGAAAVFKQYRDPDDTFIGISAQSFGRVVNTAALPEADRPRDAVDFLAPAFRDKIVVPDPTADDAVLFAFYLVTQKYGLTFMERFMEQRPLIVANSPTTNAILAAGERTVSLANVASLAPGPVQYLAPRTDQFMSWPRTAAIFRTARHPAAAKLYLAWQLSAERQSTVLQWTTRRDVTVPAGPITGYNTPLNGFRDFIRNRAAVERYRALITTFIHPGS</sequence>
<dbReference type="RefSeq" id="WP_132177580.1">
    <property type="nucleotide sequence ID" value="NZ_SMKX01000239.1"/>
</dbReference>
<feature type="chain" id="PRO_5020472712" evidence="2">
    <location>
        <begin position="27"/>
        <end position="345"/>
    </location>
</feature>
<keyword evidence="1 2" id="KW-0732">Signal</keyword>
<dbReference type="SUPFAM" id="SSF53850">
    <property type="entry name" value="Periplasmic binding protein-like II"/>
    <property type="match status" value="1"/>
</dbReference>
<protein>
    <submittedName>
        <fullName evidence="3">ABC transporter substrate-binding protein</fullName>
    </submittedName>
</protein>
<keyword evidence="4" id="KW-1185">Reference proteome</keyword>
<dbReference type="OrthoDB" id="366726at2"/>
<evidence type="ECO:0000256" key="1">
    <source>
        <dbReference type="ARBA" id="ARBA00022729"/>
    </source>
</evidence>
<organism evidence="3 4">
    <name type="scientific">Kribbella antibiotica</name>
    <dbReference type="NCBI Taxonomy" id="190195"/>
    <lineage>
        <taxon>Bacteria</taxon>
        <taxon>Bacillati</taxon>
        <taxon>Actinomycetota</taxon>
        <taxon>Actinomycetes</taxon>
        <taxon>Propionibacteriales</taxon>
        <taxon>Kribbellaceae</taxon>
        <taxon>Kribbella</taxon>
    </lineage>
</organism>
<dbReference type="PANTHER" id="PTHR30006">
    <property type="entry name" value="THIAMINE-BINDING PERIPLASMIC PROTEIN-RELATED"/>
    <property type="match status" value="1"/>
</dbReference>
<evidence type="ECO:0000313" key="4">
    <source>
        <dbReference type="Proteomes" id="UP000295124"/>
    </source>
</evidence>
<gene>
    <name evidence="3" type="ORF">E1263_40830</name>
</gene>
<dbReference type="Proteomes" id="UP000295124">
    <property type="component" value="Unassembled WGS sequence"/>
</dbReference>
<dbReference type="Gene3D" id="3.40.190.10">
    <property type="entry name" value="Periplasmic binding protein-like II"/>
    <property type="match status" value="2"/>
</dbReference>
<evidence type="ECO:0000256" key="2">
    <source>
        <dbReference type="SAM" id="SignalP"/>
    </source>
</evidence>
<name>A0A4R4YLP9_9ACTN</name>
<evidence type="ECO:0000313" key="3">
    <source>
        <dbReference type="EMBL" id="TDD44392.1"/>
    </source>
</evidence>
<proteinExistence type="predicted"/>
<dbReference type="Pfam" id="PF13343">
    <property type="entry name" value="SBP_bac_6"/>
    <property type="match status" value="1"/>
</dbReference>
<reference evidence="3 4" key="1">
    <citation type="submission" date="2019-03" db="EMBL/GenBank/DDBJ databases">
        <title>Draft genome sequences of novel Actinobacteria.</title>
        <authorList>
            <person name="Sahin N."/>
            <person name="Ay H."/>
            <person name="Saygin H."/>
        </authorList>
    </citation>
    <scope>NUCLEOTIDE SEQUENCE [LARGE SCALE GENOMIC DNA]</scope>
    <source>
        <strain evidence="3 4">JCM 13523</strain>
    </source>
</reference>